<evidence type="ECO:0000256" key="1">
    <source>
        <dbReference type="SAM" id="SignalP"/>
    </source>
</evidence>
<organism evidence="2 3">
    <name type="scientific">Litoreibacter albidus</name>
    <dbReference type="NCBI Taxonomy" id="670155"/>
    <lineage>
        <taxon>Bacteria</taxon>
        <taxon>Pseudomonadati</taxon>
        <taxon>Pseudomonadota</taxon>
        <taxon>Alphaproteobacteria</taxon>
        <taxon>Rhodobacterales</taxon>
        <taxon>Roseobacteraceae</taxon>
        <taxon>Litoreibacter</taxon>
    </lineage>
</organism>
<dbReference type="AlphaFoldDB" id="A0A1H2T9J9"/>
<feature type="signal peptide" evidence="1">
    <location>
        <begin position="1"/>
        <end position="22"/>
    </location>
</feature>
<evidence type="ECO:0000313" key="3">
    <source>
        <dbReference type="Proteomes" id="UP000199441"/>
    </source>
</evidence>
<name>A0A1H2T9J9_9RHOB</name>
<feature type="chain" id="PRO_5011793697" description="Cytochrome c domain-containing protein" evidence="1">
    <location>
        <begin position="23"/>
        <end position="121"/>
    </location>
</feature>
<evidence type="ECO:0008006" key="4">
    <source>
        <dbReference type="Google" id="ProtNLM"/>
    </source>
</evidence>
<dbReference type="STRING" id="670155.SAMN04488001_1102"/>
<keyword evidence="3" id="KW-1185">Reference proteome</keyword>
<dbReference type="OrthoDB" id="7667197at2"/>
<accession>A0A1H2T9J9</accession>
<gene>
    <name evidence="2" type="ORF">SAMN04488001_1102</name>
</gene>
<reference evidence="3" key="1">
    <citation type="submission" date="2016-10" db="EMBL/GenBank/DDBJ databases">
        <authorList>
            <person name="Varghese N."/>
            <person name="Submissions S."/>
        </authorList>
    </citation>
    <scope>NUCLEOTIDE SEQUENCE [LARGE SCALE GENOMIC DNA]</scope>
    <source>
        <strain evidence="3">DSM 26922</strain>
    </source>
</reference>
<keyword evidence="1" id="KW-0732">Signal</keyword>
<dbReference type="Proteomes" id="UP000199441">
    <property type="component" value="Unassembled WGS sequence"/>
</dbReference>
<dbReference type="RefSeq" id="WP_089945370.1">
    <property type="nucleotide sequence ID" value="NZ_FNOI01000001.1"/>
</dbReference>
<evidence type="ECO:0000313" key="2">
    <source>
        <dbReference type="EMBL" id="SDW40623.1"/>
    </source>
</evidence>
<proteinExistence type="predicted"/>
<dbReference type="EMBL" id="FNOI01000001">
    <property type="protein sequence ID" value="SDW40623.1"/>
    <property type="molecule type" value="Genomic_DNA"/>
</dbReference>
<sequence>MRFQLALFGRLLTTFALLVAFAAVGFAHTSIPTTLSPELQTYVDNGGSLTDLCSGADSSGTINLAKCETCHLIGSVILPSMDHGAPKAVTTRTTTLEFVAKRLHNARPLDPSSLSRAPPAV</sequence>
<protein>
    <recommendedName>
        <fullName evidence="4">Cytochrome c domain-containing protein</fullName>
    </recommendedName>
</protein>